<evidence type="ECO:0000256" key="1">
    <source>
        <dbReference type="SAM" id="Phobius"/>
    </source>
</evidence>
<evidence type="ECO:0000313" key="3">
    <source>
        <dbReference type="Proteomes" id="UP000248886"/>
    </source>
</evidence>
<accession>A0A2W1KLY1</accession>
<protein>
    <submittedName>
        <fullName evidence="2">Uncharacterized protein</fullName>
    </submittedName>
</protein>
<name>A0A2W1KLY1_ACIFR</name>
<dbReference type="AlphaFoldDB" id="A0A2W1KLY1"/>
<reference evidence="2 3" key="1">
    <citation type="submission" date="2018-06" db="EMBL/GenBank/DDBJ databases">
        <title>Draft sequence of Acidithiobacillus ferrooxidans CCM 4253.</title>
        <authorList>
            <person name="Moya-Beltran A."/>
            <person name="Castro M."/>
            <person name="Covarrubias P.C."/>
            <person name="Issotta F."/>
            <person name="Janiczek O."/>
            <person name="Mandl M."/>
            <person name="Kucera J."/>
            <person name="Quatrini R."/>
        </authorList>
    </citation>
    <scope>NUCLEOTIDE SEQUENCE [LARGE SCALE GENOMIC DNA]</scope>
    <source>
        <strain evidence="2 3">CCM 4253</strain>
    </source>
</reference>
<dbReference type="RefSeq" id="WP_031575411.1">
    <property type="nucleotide sequence ID" value="NZ_AP025160.1"/>
</dbReference>
<comment type="caution">
    <text evidence="2">The sequence shown here is derived from an EMBL/GenBank/DDBJ whole genome shotgun (WGS) entry which is preliminary data.</text>
</comment>
<keyword evidence="1" id="KW-0472">Membrane</keyword>
<gene>
    <name evidence="2" type="ORF">DN052_07575</name>
</gene>
<keyword evidence="1" id="KW-0812">Transmembrane</keyword>
<keyword evidence="1" id="KW-1133">Transmembrane helix</keyword>
<sequence>MEILAWLVAAIVAVWSVRRVSKSVLSELWRIPLIVWADFRHPPQVACIPLRVMTRWDVPLFFVGSVLWLIWALAFALTLFLHLTLLVFLAFEMGFLLLAIPRAYNDSSVRRKLLGMCANDGERLAWFALFERTHPDLAKMEPTFFYPIDGNLWRFVAAIFIVLFPLYSLALQLMLSGLAGLAVQGLVLSCVLVVSIIPLVRWAGALIGGRYAWWLEYHLLLSESSTR</sequence>
<dbReference type="Proteomes" id="UP000248886">
    <property type="component" value="Unassembled WGS sequence"/>
</dbReference>
<proteinExistence type="predicted"/>
<dbReference type="EMBL" id="QKQP01000001">
    <property type="protein sequence ID" value="PZD82844.1"/>
    <property type="molecule type" value="Genomic_DNA"/>
</dbReference>
<feature type="transmembrane region" description="Helical" evidence="1">
    <location>
        <begin position="85"/>
        <end position="104"/>
    </location>
</feature>
<feature type="transmembrane region" description="Helical" evidence="1">
    <location>
        <begin position="178"/>
        <end position="200"/>
    </location>
</feature>
<evidence type="ECO:0000313" key="2">
    <source>
        <dbReference type="EMBL" id="PZD82844.1"/>
    </source>
</evidence>
<organism evidence="2 3">
    <name type="scientific">Acidithiobacillus ferrooxidans</name>
    <name type="common">Thiobacillus ferrooxidans</name>
    <dbReference type="NCBI Taxonomy" id="920"/>
    <lineage>
        <taxon>Bacteria</taxon>
        <taxon>Pseudomonadati</taxon>
        <taxon>Pseudomonadota</taxon>
        <taxon>Acidithiobacillia</taxon>
        <taxon>Acidithiobacillales</taxon>
        <taxon>Acidithiobacillaceae</taxon>
        <taxon>Acidithiobacillus</taxon>
    </lineage>
</organism>
<feature type="transmembrane region" description="Helical" evidence="1">
    <location>
        <begin position="60"/>
        <end position="80"/>
    </location>
</feature>
<dbReference type="GeneID" id="60695106"/>
<feature type="transmembrane region" description="Helical" evidence="1">
    <location>
        <begin position="152"/>
        <end position="171"/>
    </location>
</feature>